<evidence type="ECO:0000313" key="1">
    <source>
        <dbReference type="EMBL" id="MBW0560773.1"/>
    </source>
</evidence>
<proteinExistence type="predicted"/>
<accession>A0A9Q3JEQ9</accession>
<sequence length="160" mass="17522">MQYTFVNVCCGAEQNPFNNVTCNHVKPSSHISQLHPFDAPCWRALPNYGTDAGVIQVNESGSYWDNLLFGSYTNSGFTPVPLTGQTLTGRACSLRVLSGGQPHTFICRQLSDTWKTFYCQYSDQLFSWSGGQLDCRCSPAGAWKPEANKCGFASASSALE</sequence>
<protein>
    <submittedName>
        <fullName evidence="1">Uncharacterized protein</fullName>
    </submittedName>
</protein>
<comment type="caution">
    <text evidence="1">The sequence shown here is derived from an EMBL/GenBank/DDBJ whole genome shotgun (WGS) entry which is preliminary data.</text>
</comment>
<keyword evidence="2" id="KW-1185">Reference proteome</keyword>
<dbReference type="AlphaFoldDB" id="A0A9Q3JEQ9"/>
<reference evidence="1" key="1">
    <citation type="submission" date="2021-03" db="EMBL/GenBank/DDBJ databases">
        <title>Draft genome sequence of rust myrtle Austropuccinia psidii MF-1, a brazilian biotype.</title>
        <authorList>
            <person name="Quecine M.C."/>
            <person name="Pachon D.M.R."/>
            <person name="Bonatelli M.L."/>
            <person name="Correr F.H."/>
            <person name="Franceschini L.M."/>
            <person name="Leite T.F."/>
            <person name="Margarido G.R.A."/>
            <person name="Almeida C.A."/>
            <person name="Ferrarezi J.A."/>
            <person name="Labate C.A."/>
        </authorList>
    </citation>
    <scope>NUCLEOTIDE SEQUENCE</scope>
    <source>
        <strain evidence="1">MF-1</strain>
    </source>
</reference>
<dbReference type="Proteomes" id="UP000765509">
    <property type="component" value="Unassembled WGS sequence"/>
</dbReference>
<organism evidence="1 2">
    <name type="scientific">Austropuccinia psidii MF-1</name>
    <dbReference type="NCBI Taxonomy" id="1389203"/>
    <lineage>
        <taxon>Eukaryota</taxon>
        <taxon>Fungi</taxon>
        <taxon>Dikarya</taxon>
        <taxon>Basidiomycota</taxon>
        <taxon>Pucciniomycotina</taxon>
        <taxon>Pucciniomycetes</taxon>
        <taxon>Pucciniales</taxon>
        <taxon>Sphaerophragmiaceae</taxon>
        <taxon>Austropuccinia</taxon>
    </lineage>
</organism>
<gene>
    <name evidence="1" type="ORF">O181_100488</name>
</gene>
<dbReference type="EMBL" id="AVOT02070023">
    <property type="protein sequence ID" value="MBW0560773.1"/>
    <property type="molecule type" value="Genomic_DNA"/>
</dbReference>
<name>A0A9Q3JEQ9_9BASI</name>
<evidence type="ECO:0000313" key="2">
    <source>
        <dbReference type="Proteomes" id="UP000765509"/>
    </source>
</evidence>